<feature type="active site" description="Proton donor" evidence="5">
    <location>
        <position position="74"/>
    </location>
</feature>
<feature type="binding site" evidence="6">
    <location>
        <position position="100"/>
    </location>
    <ligand>
        <name>Zn(2+)</name>
        <dbReference type="ChEBI" id="CHEBI:29105"/>
        <note>catalytic</note>
    </ligand>
</feature>
<dbReference type="PROSITE" id="PS51747">
    <property type="entry name" value="CYT_DCMP_DEAMINASES_2"/>
    <property type="match status" value="1"/>
</dbReference>
<name>A0A6L7G1A4_9RHOB</name>
<protein>
    <submittedName>
        <fullName evidence="8">dCMP deaminase</fullName>
    </submittedName>
</protein>
<accession>A0A6L7G1A4</accession>
<dbReference type="Proteomes" id="UP000477911">
    <property type="component" value="Unassembled WGS sequence"/>
</dbReference>
<feature type="domain" description="CMP/dCMP-type deaminase" evidence="7">
    <location>
        <begin position="6"/>
        <end position="134"/>
    </location>
</feature>
<dbReference type="InterPro" id="IPR015517">
    <property type="entry name" value="dCMP_deaminase-rel"/>
</dbReference>
<dbReference type="Pfam" id="PF00383">
    <property type="entry name" value="dCMP_cyt_deam_1"/>
    <property type="match status" value="1"/>
</dbReference>
<dbReference type="AlphaFoldDB" id="A0A6L7G1A4"/>
<dbReference type="GO" id="GO:0008270">
    <property type="term" value="F:zinc ion binding"/>
    <property type="evidence" value="ECO:0007669"/>
    <property type="project" value="InterPro"/>
</dbReference>
<evidence type="ECO:0000313" key="8">
    <source>
        <dbReference type="EMBL" id="MXN17719.1"/>
    </source>
</evidence>
<comment type="similarity">
    <text evidence="1">Belongs to the cytidine and deoxycytidylate deaminase family.</text>
</comment>
<dbReference type="Gene3D" id="3.40.140.10">
    <property type="entry name" value="Cytidine Deaminase, domain 2"/>
    <property type="match status" value="1"/>
</dbReference>
<dbReference type="InterPro" id="IPR016473">
    <property type="entry name" value="dCMP_deaminase"/>
</dbReference>
<dbReference type="PANTHER" id="PTHR11086">
    <property type="entry name" value="DEOXYCYTIDYLATE DEAMINASE-RELATED"/>
    <property type="match status" value="1"/>
</dbReference>
<evidence type="ECO:0000256" key="5">
    <source>
        <dbReference type="PIRSR" id="PIRSR006019-1"/>
    </source>
</evidence>
<dbReference type="GO" id="GO:0005737">
    <property type="term" value="C:cytoplasm"/>
    <property type="evidence" value="ECO:0007669"/>
    <property type="project" value="TreeGrafter"/>
</dbReference>
<evidence type="ECO:0000259" key="7">
    <source>
        <dbReference type="PROSITE" id="PS51747"/>
    </source>
</evidence>
<evidence type="ECO:0000256" key="3">
    <source>
        <dbReference type="ARBA" id="ARBA00022801"/>
    </source>
</evidence>
<feature type="binding site" evidence="6">
    <location>
        <position position="103"/>
    </location>
    <ligand>
        <name>Zn(2+)</name>
        <dbReference type="ChEBI" id="CHEBI:29105"/>
        <note>catalytic</note>
    </ligand>
</feature>
<dbReference type="GO" id="GO:0004132">
    <property type="term" value="F:dCMP deaminase activity"/>
    <property type="evidence" value="ECO:0007669"/>
    <property type="project" value="InterPro"/>
</dbReference>
<comment type="cofactor">
    <cofactor evidence="6">
        <name>Zn(2+)</name>
        <dbReference type="ChEBI" id="CHEBI:29105"/>
    </cofactor>
</comment>
<dbReference type="PIRSF" id="PIRSF006019">
    <property type="entry name" value="dCMP_deaminase"/>
    <property type="match status" value="1"/>
</dbReference>
<evidence type="ECO:0000256" key="6">
    <source>
        <dbReference type="PIRSR" id="PIRSR006019-2"/>
    </source>
</evidence>
<dbReference type="SUPFAM" id="SSF53927">
    <property type="entry name" value="Cytidine deaminase-like"/>
    <property type="match status" value="1"/>
</dbReference>
<keyword evidence="9" id="KW-1185">Reference proteome</keyword>
<evidence type="ECO:0000256" key="1">
    <source>
        <dbReference type="ARBA" id="ARBA00006576"/>
    </source>
</evidence>
<reference evidence="8 9" key="1">
    <citation type="submission" date="2019-12" db="EMBL/GenBank/DDBJ databases">
        <authorList>
            <person name="Li M."/>
        </authorList>
    </citation>
    <scope>NUCLEOTIDE SEQUENCE [LARGE SCALE GENOMIC DNA]</scope>
    <source>
        <strain evidence="8 9">GBMRC 2024</strain>
    </source>
</reference>
<dbReference type="InterPro" id="IPR002125">
    <property type="entry name" value="CMP_dCMP_dom"/>
</dbReference>
<dbReference type="EMBL" id="WUMU01000006">
    <property type="protein sequence ID" value="MXN17719.1"/>
    <property type="molecule type" value="Genomic_DNA"/>
</dbReference>
<evidence type="ECO:0000256" key="4">
    <source>
        <dbReference type="ARBA" id="ARBA00022833"/>
    </source>
</evidence>
<dbReference type="InterPro" id="IPR016192">
    <property type="entry name" value="APOBEC/CMP_deaminase_Zn-bd"/>
</dbReference>
<dbReference type="PANTHER" id="PTHR11086:SF18">
    <property type="entry name" value="DEOXYCYTIDYLATE DEAMINASE"/>
    <property type="match status" value="1"/>
</dbReference>
<keyword evidence="2 6" id="KW-0479">Metal-binding</keyword>
<keyword evidence="3" id="KW-0378">Hydrolase</keyword>
<evidence type="ECO:0000256" key="2">
    <source>
        <dbReference type="ARBA" id="ARBA00022723"/>
    </source>
</evidence>
<evidence type="ECO:0000313" key="9">
    <source>
        <dbReference type="Proteomes" id="UP000477911"/>
    </source>
</evidence>
<dbReference type="RefSeq" id="WP_160893335.1">
    <property type="nucleotide sequence ID" value="NZ_WUMU01000006.1"/>
</dbReference>
<dbReference type="GO" id="GO:0006220">
    <property type="term" value="P:pyrimidine nucleotide metabolic process"/>
    <property type="evidence" value="ECO:0007669"/>
    <property type="project" value="InterPro"/>
</dbReference>
<keyword evidence="4 6" id="KW-0862">Zinc</keyword>
<dbReference type="PROSITE" id="PS00903">
    <property type="entry name" value="CYT_DCMP_DEAMINASES_1"/>
    <property type="match status" value="1"/>
</dbReference>
<gene>
    <name evidence="8" type="ORF">GR170_07735</name>
</gene>
<feature type="binding site" evidence="6">
    <location>
        <position position="72"/>
    </location>
    <ligand>
        <name>Zn(2+)</name>
        <dbReference type="ChEBI" id="CHEBI:29105"/>
        <note>catalytic</note>
    </ligand>
</feature>
<comment type="caution">
    <text evidence="8">The sequence shown here is derived from an EMBL/GenBank/DDBJ whole genome shotgun (WGS) entry which is preliminary data.</text>
</comment>
<dbReference type="InterPro" id="IPR016193">
    <property type="entry name" value="Cytidine_deaminase-like"/>
</dbReference>
<proteinExistence type="inferred from homology"/>
<organism evidence="8 9">
    <name type="scientific">Pseudooceanicola albus</name>
    <dbReference type="NCBI Taxonomy" id="2692189"/>
    <lineage>
        <taxon>Bacteria</taxon>
        <taxon>Pseudomonadati</taxon>
        <taxon>Pseudomonadota</taxon>
        <taxon>Alphaproteobacteria</taxon>
        <taxon>Rhodobacterales</taxon>
        <taxon>Paracoccaceae</taxon>
        <taxon>Pseudooceanicola</taxon>
    </lineage>
</organism>
<sequence>MTDDSEWHGRFMAICDLLAGFSEDRDRQVGAVIVGSGHVIRATGWNGLPRGIAADDDRLDRASGRKFHWVEHAERNAIFNAARIGVSLEGCTLYTNVFPCADCARALIQAGITELCAPCPPARDSKLGESFAISARMLAEAGVDHVVTVSRHPAPEI</sequence>